<evidence type="ECO:0000313" key="2">
    <source>
        <dbReference type="Proteomes" id="UP000823629"/>
    </source>
</evidence>
<reference evidence="1" key="1">
    <citation type="submission" date="2020-10" db="EMBL/GenBank/DDBJ databases">
        <authorList>
            <person name="Gilroy R."/>
        </authorList>
    </citation>
    <scope>NUCLEOTIDE SEQUENCE</scope>
    <source>
        <strain evidence="1">1748</strain>
    </source>
</reference>
<dbReference type="EMBL" id="JADING010000098">
    <property type="protein sequence ID" value="MBO8414518.1"/>
    <property type="molecule type" value="Genomic_DNA"/>
</dbReference>
<proteinExistence type="predicted"/>
<evidence type="ECO:0000313" key="1">
    <source>
        <dbReference type="EMBL" id="MBO8414518.1"/>
    </source>
</evidence>
<name>A0A9D9GRD5_9BACL</name>
<gene>
    <name evidence="1" type="ORF">IAC78_03500</name>
</gene>
<dbReference type="AlphaFoldDB" id="A0A9D9GRD5"/>
<comment type="caution">
    <text evidence="1">The sequence shown here is derived from an EMBL/GenBank/DDBJ whole genome shotgun (WGS) entry which is preliminary data.</text>
</comment>
<dbReference type="Proteomes" id="UP000823629">
    <property type="component" value="Unassembled WGS sequence"/>
</dbReference>
<protein>
    <submittedName>
        <fullName evidence="1">Uncharacterized protein</fullName>
    </submittedName>
</protein>
<reference evidence="1" key="2">
    <citation type="journal article" date="2021" name="PeerJ">
        <title>Extensive microbial diversity within the chicken gut microbiome revealed by metagenomics and culture.</title>
        <authorList>
            <person name="Gilroy R."/>
            <person name="Ravi A."/>
            <person name="Getino M."/>
            <person name="Pursley I."/>
            <person name="Horton D.L."/>
            <person name="Alikhan N.F."/>
            <person name="Baker D."/>
            <person name="Gharbi K."/>
            <person name="Hall N."/>
            <person name="Watson M."/>
            <person name="Adriaenssens E.M."/>
            <person name="Foster-Nyarko E."/>
            <person name="Jarju S."/>
            <person name="Secka A."/>
            <person name="Antonio M."/>
            <person name="Oren A."/>
            <person name="Chaudhuri R.R."/>
            <person name="La Ragione R."/>
            <person name="Hildebrand F."/>
            <person name="Pallen M.J."/>
        </authorList>
    </citation>
    <scope>NUCLEOTIDE SEQUENCE</scope>
    <source>
        <strain evidence="1">1748</strain>
    </source>
</reference>
<sequence>MANIRRDRFLKIASNRTNKIIDDIRLLSNCSNTNNYEYTEEEVEKMFGAISAALDEAKSKFDFRSSKERFKF</sequence>
<organism evidence="1 2">
    <name type="scientific">Candidatus Scatoplasma merdavium</name>
    <dbReference type="NCBI Taxonomy" id="2840932"/>
    <lineage>
        <taxon>Bacteria</taxon>
        <taxon>Bacillati</taxon>
        <taxon>Bacillota</taxon>
        <taxon>Bacilli</taxon>
        <taxon>Bacillales</taxon>
        <taxon>Candidatus Scatoplasma</taxon>
    </lineage>
</organism>
<accession>A0A9D9GRD5</accession>